<dbReference type="Proteomes" id="UP000199250">
    <property type="component" value="Unassembled WGS sequence"/>
</dbReference>
<gene>
    <name evidence="2" type="ORF">SAMN04244572_01937</name>
</gene>
<dbReference type="AlphaFoldDB" id="A0A1H6U8Q5"/>
<proteinExistence type="predicted"/>
<evidence type="ECO:0000313" key="3">
    <source>
        <dbReference type="Proteomes" id="UP000199250"/>
    </source>
</evidence>
<protein>
    <submittedName>
        <fullName evidence="2">Uncharacterized protein</fullName>
    </submittedName>
</protein>
<name>A0A1H6U8Q5_9GAMM</name>
<reference evidence="2 3" key="1">
    <citation type="submission" date="2016-10" db="EMBL/GenBank/DDBJ databases">
        <authorList>
            <person name="de Groot N.N."/>
        </authorList>
    </citation>
    <scope>NUCLEOTIDE SEQUENCE [LARGE SCALE GENOMIC DNA]</scope>
    <source>
        <strain evidence="2 3">DSM 373</strain>
    </source>
</reference>
<organism evidence="2 3">
    <name type="scientific">Azotobacter beijerinckii</name>
    <dbReference type="NCBI Taxonomy" id="170623"/>
    <lineage>
        <taxon>Bacteria</taxon>
        <taxon>Pseudomonadati</taxon>
        <taxon>Pseudomonadota</taxon>
        <taxon>Gammaproteobacteria</taxon>
        <taxon>Pseudomonadales</taxon>
        <taxon>Pseudomonadaceae</taxon>
        <taxon>Azotobacter</taxon>
    </lineage>
</organism>
<evidence type="ECO:0000256" key="1">
    <source>
        <dbReference type="SAM" id="MobiDB-lite"/>
    </source>
</evidence>
<feature type="region of interest" description="Disordered" evidence="1">
    <location>
        <begin position="78"/>
        <end position="98"/>
    </location>
</feature>
<evidence type="ECO:0000313" key="2">
    <source>
        <dbReference type="EMBL" id="SEI86984.1"/>
    </source>
</evidence>
<accession>A0A1H6U8Q5</accession>
<sequence>MTDENDLQTAQDCLCRLREQAAIEAERLALDILAIKNLVRAGDPLCRDVSDLIAELRRRSDGLATLATQMASVVREEANAERRKWRPSGTPGQRAKREAVKRGALLVPML</sequence>
<dbReference type="EMBL" id="FNYQ01000027">
    <property type="protein sequence ID" value="SEI86984.1"/>
    <property type="molecule type" value="Genomic_DNA"/>
</dbReference>
<dbReference type="RefSeq" id="WP_090731345.1">
    <property type="nucleotide sequence ID" value="NZ_FNYQ01000027.1"/>
</dbReference>